<dbReference type="Proteomes" id="UP000527143">
    <property type="component" value="Unassembled WGS sequence"/>
</dbReference>
<dbReference type="AlphaFoldDB" id="A0A840YU07"/>
<name>A0A840YU07_9SPHN</name>
<keyword evidence="2" id="KW-1185">Reference proteome</keyword>
<dbReference type="EMBL" id="JACIJF010000059">
    <property type="protein sequence ID" value="MBB5713174.1"/>
    <property type="molecule type" value="Genomic_DNA"/>
</dbReference>
<protein>
    <submittedName>
        <fullName evidence="1">Uncharacterized protein</fullName>
    </submittedName>
</protein>
<organism evidence="1 2">
    <name type="scientific">Sphingomonas xinjiangensis</name>
    <dbReference type="NCBI Taxonomy" id="643568"/>
    <lineage>
        <taxon>Bacteria</taxon>
        <taxon>Pseudomonadati</taxon>
        <taxon>Pseudomonadota</taxon>
        <taxon>Alphaproteobacteria</taxon>
        <taxon>Sphingomonadales</taxon>
        <taxon>Sphingomonadaceae</taxon>
        <taxon>Sphingomonas</taxon>
    </lineage>
</organism>
<evidence type="ECO:0000313" key="2">
    <source>
        <dbReference type="Proteomes" id="UP000527143"/>
    </source>
</evidence>
<gene>
    <name evidence="1" type="ORF">FHT02_004444</name>
</gene>
<sequence length="66" mass="7202">MAAIEAEEQKLQERRKAYAVKVREAAIGAVEKGGLLRLPIDRLEGLMAAVKKLGVDEVEKRLLGTA</sequence>
<accession>A0A840YU07</accession>
<reference evidence="1 2" key="1">
    <citation type="submission" date="2020-08" db="EMBL/GenBank/DDBJ databases">
        <title>Genomic Encyclopedia of Type Strains, Phase IV (KMG-IV): sequencing the most valuable type-strain genomes for metagenomic binning, comparative biology and taxonomic classification.</title>
        <authorList>
            <person name="Goeker M."/>
        </authorList>
    </citation>
    <scope>NUCLEOTIDE SEQUENCE [LARGE SCALE GENOMIC DNA]</scope>
    <source>
        <strain evidence="1 2">DSM 26736</strain>
    </source>
</reference>
<comment type="caution">
    <text evidence="1">The sequence shown here is derived from an EMBL/GenBank/DDBJ whole genome shotgun (WGS) entry which is preliminary data.</text>
</comment>
<evidence type="ECO:0000313" key="1">
    <source>
        <dbReference type="EMBL" id="MBB5713174.1"/>
    </source>
</evidence>
<proteinExistence type="predicted"/>
<dbReference type="RefSeq" id="WP_425506477.1">
    <property type="nucleotide sequence ID" value="NZ_JACIJF010000059.1"/>
</dbReference>